<dbReference type="EMBL" id="JADIMZ010000041">
    <property type="protein sequence ID" value="MBO8432282.1"/>
    <property type="molecule type" value="Genomic_DNA"/>
</dbReference>
<protein>
    <recommendedName>
        <fullName evidence="3">Lipoprotein</fullName>
    </recommendedName>
</protein>
<evidence type="ECO:0000313" key="1">
    <source>
        <dbReference type="EMBL" id="MBO8432282.1"/>
    </source>
</evidence>
<reference evidence="1" key="1">
    <citation type="submission" date="2020-10" db="EMBL/GenBank/DDBJ databases">
        <authorList>
            <person name="Gilroy R."/>
        </authorList>
    </citation>
    <scope>NUCLEOTIDE SEQUENCE</scope>
    <source>
        <strain evidence="1">2889</strain>
    </source>
</reference>
<dbReference type="PROSITE" id="PS51257">
    <property type="entry name" value="PROKAR_LIPOPROTEIN"/>
    <property type="match status" value="1"/>
</dbReference>
<dbReference type="AlphaFoldDB" id="A0A9D9DSB4"/>
<name>A0A9D9DSB4_9BACT</name>
<organism evidence="1 2">
    <name type="scientific">Candidatus Pullibacteroides excrementavium</name>
    <dbReference type="NCBI Taxonomy" id="2840905"/>
    <lineage>
        <taxon>Bacteria</taxon>
        <taxon>Pseudomonadati</taxon>
        <taxon>Bacteroidota</taxon>
        <taxon>Bacteroidia</taxon>
        <taxon>Bacteroidales</taxon>
        <taxon>Candidatus Pullibacteroides</taxon>
    </lineage>
</organism>
<gene>
    <name evidence="1" type="ORF">IAB08_03165</name>
</gene>
<evidence type="ECO:0008006" key="3">
    <source>
        <dbReference type="Google" id="ProtNLM"/>
    </source>
</evidence>
<dbReference type="Proteomes" id="UP000823612">
    <property type="component" value="Unassembled WGS sequence"/>
</dbReference>
<comment type="caution">
    <text evidence="1">The sequence shown here is derived from an EMBL/GenBank/DDBJ whole genome shotgun (WGS) entry which is preliminary data.</text>
</comment>
<accession>A0A9D9DSB4</accession>
<evidence type="ECO:0000313" key="2">
    <source>
        <dbReference type="Proteomes" id="UP000823612"/>
    </source>
</evidence>
<reference evidence="1" key="2">
    <citation type="journal article" date="2021" name="PeerJ">
        <title>Extensive microbial diversity within the chicken gut microbiome revealed by metagenomics and culture.</title>
        <authorList>
            <person name="Gilroy R."/>
            <person name="Ravi A."/>
            <person name="Getino M."/>
            <person name="Pursley I."/>
            <person name="Horton D.L."/>
            <person name="Alikhan N.F."/>
            <person name="Baker D."/>
            <person name="Gharbi K."/>
            <person name="Hall N."/>
            <person name="Watson M."/>
            <person name="Adriaenssens E.M."/>
            <person name="Foster-Nyarko E."/>
            <person name="Jarju S."/>
            <person name="Secka A."/>
            <person name="Antonio M."/>
            <person name="Oren A."/>
            <person name="Chaudhuri R.R."/>
            <person name="La Ragione R."/>
            <person name="Hildebrand F."/>
            <person name="Pallen M.J."/>
        </authorList>
    </citation>
    <scope>NUCLEOTIDE SEQUENCE</scope>
    <source>
        <strain evidence="1">2889</strain>
    </source>
</reference>
<sequence length="343" mass="38340">MHCFSKYISFGLLALLGCSCSRPDDSGNREGTLFKTNLHVSTLAPEEHTLLPTIQAANQMNPEDLNPIKTLAVYQYDPEGNRREFSFHDYTNGGQIPGEMSVEFPVELRAYGEGLDATICLIANMDESMCRDIYNNSPLLTDFQAYHKVDVPYEGMSGSNLGAGHLTTSYMSGYYEGPVIENTSISVALGRIISNFNIGIIVSEDFPWNSRPSQVRLQLQNIPMQTFAFPPRVSDYEGLSIPRGSFQEESLQVSTTEYNRCYYYVAAFAALTKDDACRLHISTTINGQTREATVLLGNDEPGTPNRSYNVWRNSNYTFNLRLVPKGNKKSQYEARPGEIIVPL</sequence>
<proteinExistence type="predicted"/>